<reference evidence="2" key="1">
    <citation type="submission" date="2020-07" db="EMBL/GenBank/DDBJ databases">
        <title>The High-quality genome of the commercially important snow crab, Chionoecetes opilio.</title>
        <authorList>
            <person name="Jeong J.-H."/>
            <person name="Ryu S."/>
        </authorList>
    </citation>
    <scope>NUCLEOTIDE SEQUENCE</scope>
    <source>
        <strain evidence="2">MADBK_172401_WGS</strain>
        <tissue evidence="2">Digestive gland</tissue>
    </source>
</reference>
<feature type="region of interest" description="Disordered" evidence="1">
    <location>
        <begin position="202"/>
        <end position="228"/>
    </location>
</feature>
<accession>A0A8J4Y9C2</accession>
<feature type="compositionally biased region" description="Basic and acidic residues" evidence="1">
    <location>
        <begin position="39"/>
        <end position="48"/>
    </location>
</feature>
<evidence type="ECO:0000256" key="1">
    <source>
        <dbReference type="SAM" id="MobiDB-lite"/>
    </source>
</evidence>
<keyword evidence="3" id="KW-1185">Reference proteome</keyword>
<dbReference type="PANTHER" id="PTHR41156">
    <property type="entry name" value="AGAP006184-PA"/>
    <property type="match status" value="1"/>
</dbReference>
<dbReference type="AlphaFoldDB" id="A0A8J4Y9C2"/>
<comment type="caution">
    <text evidence="2">The sequence shown here is derived from an EMBL/GenBank/DDBJ whole genome shotgun (WGS) entry which is preliminary data.</text>
</comment>
<name>A0A8J4Y9C2_CHIOP</name>
<proteinExistence type="predicted"/>
<gene>
    <name evidence="2" type="ORF">GWK47_051170</name>
</gene>
<sequence>MASIEGNIRFNEVVYKDNSGFRYLRNDGPIGGPPGRSPRRGDPADHEPLLPQNHQLSVRADADAKALAVAEAKPDPTKNKPGSPVYYPPGHELFHETMHTMTLKDGRRRGKAKWRMEKSAGYKESGSSSESKGGMAMVPVCLPLCCGAACVHRWPSGINVFLRGTPFECLSSCSAASSSMFGGGVAARRPSTLLPQARRERHGVLAGRRRGMEVMPRPRRATPSHPPD</sequence>
<evidence type="ECO:0000313" key="3">
    <source>
        <dbReference type="Proteomes" id="UP000770661"/>
    </source>
</evidence>
<dbReference type="Proteomes" id="UP000770661">
    <property type="component" value="Unassembled WGS sequence"/>
</dbReference>
<feature type="compositionally biased region" description="Low complexity" evidence="1">
    <location>
        <begin position="122"/>
        <end position="133"/>
    </location>
</feature>
<feature type="region of interest" description="Disordered" evidence="1">
    <location>
        <begin position="103"/>
        <end position="133"/>
    </location>
</feature>
<protein>
    <submittedName>
        <fullName evidence="2">Uncharacterized protein</fullName>
    </submittedName>
</protein>
<dbReference type="OrthoDB" id="6372047at2759"/>
<organism evidence="2 3">
    <name type="scientific">Chionoecetes opilio</name>
    <name type="common">Atlantic snow crab</name>
    <name type="synonym">Cancer opilio</name>
    <dbReference type="NCBI Taxonomy" id="41210"/>
    <lineage>
        <taxon>Eukaryota</taxon>
        <taxon>Metazoa</taxon>
        <taxon>Ecdysozoa</taxon>
        <taxon>Arthropoda</taxon>
        <taxon>Crustacea</taxon>
        <taxon>Multicrustacea</taxon>
        <taxon>Malacostraca</taxon>
        <taxon>Eumalacostraca</taxon>
        <taxon>Eucarida</taxon>
        <taxon>Decapoda</taxon>
        <taxon>Pleocyemata</taxon>
        <taxon>Brachyura</taxon>
        <taxon>Eubrachyura</taxon>
        <taxon>Majoidea</taxon>
        <taxon>Majidae</taxon>
        <taxon>Chionoecetes</taxon>
    </lineage>
</organism>
<dbReference type="EMBL" id="JACEEZ010015032">
    <property type="protein sequence ID" value="KAG0719111.1"/>
    <property type="molecule type" value="Genomic_DNA"/>
</dbReference>
<dbReference type="PANTHER" id="PTHR41156:SF1">
    <property type="entry name" value="ZASP-LIKE MOTIF DOMAIN-CONTAINING PROTEIN"/>
    <property type="match status" value="1"/>
</dbReference>
<evidence type="ECO:0000313" key="2">
    <source>
        <dbReference type="EMBL" id="KAG0719111.1"/>
    </source>
</evidence>
<feature type="region of interest" description="Disordered" evidence="1">
    <location>
        <begin position="21"/>
        <end position="91"/>
    </location>
</feature>